<evidence type="ECO:0000256" key="1">
    <source>
        <dbReference type="RuleBase" id="RU363098"/>
    </source>
</evidence>
<accession>A0AAD5R995</accession>
<dbReference type="Proteomes" id="UP001196413">
    <property type="component" value="Unassembled WGS sequence"/>
</dbReference>
<keyword evidence="4" id="KW-1185">Reference proteome</keyword>
<evidence type="ECO:0000259" key="2">
    <source>
        <dbReference type="Pfam" id="PF05183"/>
    </source>
</evidence>
<keyword evidence="1" id="KW-0696">RNA-directed RNA polymerase</keyword>
<dbReference type="PANTHER" id="PTHR23079">
    <property type="entry name" value="RNA-DEPENDENT RNA POLYMERASE"/>
    <property type="match status" value="1"/>
</dbReference>
<dbReference type="GO" id="GO:0003968">
    <property type="term" value="F:RNA-directed RNA polymerase activity"/>
    <property type="evidence" value="ECO:0007669"/>
    <property type="project" value="UniProtKB-KW"/>
</dbReference>
<evidence type="ECO:0000313" key="4">
    <source>
        <dbReference type="Proteomes" id="UP001196413"/>
    </source>
</evidence>
<dbReference type="InterPro" id="IPR057596">
    <property type="entry name" value="RDRP_core"/>
</dbReference>
<dbReference type="InterPro" id="IPR007855">
    <property type="entry name" value="RDRP"/>
</dbReference>
<keyword evidence="1" id="KW-0808">Transferase</keyword>
<protein>
    <recommendedName>
        <fullName evidence="1">RNA-dependent RNA polymerase</fullName>
        <ecNumber evidence="1">2.7.7.48</ecNumber>
    </recommendedName>
</protein>
<comment type="catalytic activity">
    <reaction evidence="1">
        <text>RNA(n) + a ribonucleoside 5'-triphosphate = RNA(n+1) + diphosphate</text>
        <dbReference type="Rhea" id="RHEA:21248"/>
        <dbReference type="Rhea" id="RHEA-COMP:14527"/>
        <dbReference type="Rhea" id="RHEA-COMP:17342"/>
        <dbReference type="ChEBI" id="CHEBI:33019"/>
        <dbReference type="ChEBI" id="CHEBI:61557"/>
        <dbReference type="ChEBI" id="CHEBI:140395"/>
        <dbReference type="EC" id="2.7.7.48"/>
    </reaction>
</comment>
<dbReference type="EC" id="2.7.7.48" evidence="1"/>
<dbReference type="PANTHER" id="PTHR23079:SF57">
    <property type="entry name" value="RNA-DIRECTED RNA POLYMERASE"/>
    <property type="match status" value="1"/>
</dbReference>
<dbReference type="GO" id="GO:0003723">
    <property type="term" value="F:RNA binding"/>
    <property type="evidence" value="ECO:0007669"/>
    <property type="project" value="UniProtKB-KW"/>
</dbReference>
<reference evidence="3" key="1">
    <citation type="submission" date="2021-06" db="EMBL/GenBank/DDBJ databases">
        <title>Parelaphostrongylus tenuis whole genome reference sequence.</title>
        <authorList>
            <person name="Garwood T.J."/>
            <person name="Larsen P.A."/>
            <person name="Fountain-Jones N.M."/>
            <person name="Garbe J.R."/>
            <person name="Macchietto M.G."/>
            <person name="Kania S.A."/>
            <person name="Gerhold R.W."/>
            <person name="Richards J.E."/>
            <person name="Wolf T.M."/>
        </authorList>
    </citation>
    <scope>NUCLEOTIDE SEQUENCE</scope>
    <source>
        <strain evidence="3">MNPRO001-30</strain>
        <tissue evidence="3">Meninges</tissue>
    </source>
</reference>
<gene>
    <name evidence="3" type="ORF">KIN20_033830</name>
</gene>
<proteinExistence type="inferred from homology"/>
<comment type="caution">
    <text evidence="3">The sequence shown here is derived from an EMBL/GenBank/DDBJ whole genome shotgun (WGS) entry which is preliminary data.</text>
</comment>
<comment type="similarity">
    <text evidence="1">Belongs to the RdRP family.</text>
</comment>
<sequence>MNAFIRETIRKTDVSLTERYVSDVVRERRFSLIYLIECLISRGAITKDQLLLDKATWITFLKLINYCYLQSREACLCAFERLITMIDERKRIASIITAYIHEYDVQRSYGAKATLSWQEIKDGYRKVRKLVITQTRVIYAVPETIMANRALRKDDDNLTMRANRTSARLIRMTLKKYLMYGVLVAGRDFGYLGSSNSQMRDSGAYFLEKYSRAQRIEYNRIYGRNPPVTWQPKIDTARETLGRFTQIEGIPKLMARLGQCFTQTRKVDAPVRRENYITAYDCIGGTNGQGKEYTFTDGIGMISKTLAIDIAKEMQLDYCVPSCYQFRFRGMKGVVVVEPALDEVSSWAEKFNIKRPDTKFGSWDIKLVFRPSQIKFKAMRTATDSLEVVKYSSPVAVSLNKPFICILDQVSEMQSYECHSRVTNRIEELVDIQLRGLARTILREHDCRNKLKELPRRIVIDTLALITGFQLSTEPFFPFSYQSEYQVHHNQTYA</sequence>
<organism evidence="3 4">
    <name type="scientific">Parelaphostrongylus tenuis</name>
    <name type="common">Meningeal worm</name>
    <dbReference type="NCBI Taxonomy" id="148309"/>
    <lineage>
        <taxon>Eukaryota</taxon>
        <taxon>Metazoa</taxon>
        <taxon>Ecdysozoa</taxon>
        <taxon>Nematoda</taxon>
        <taxon>Chromadorea</taxon>
        <taxon>Rhabditida</taxon>
        <taxon>Rhabditina</taxon>
        <taxon>Rhabditomorpha</taxon>
        <taxon>Strongyloidea</taxon>
        <taxon>Metastrongylidae</taxon>
        <taxon>Parelaphostrongylus</taxon>
    </lineage>
</organism>
<keyword evidence="1" id="KW-0548">Nucleotidyltransferase</keyword>
<dbReference type="GO" id="GO:0031380">
    <property type="term" value="C:nuclear RNA-directed RNA polymerase complex"/>
    <property type="evidence" value="ECO:0007669"/>
    <property type="project" value="TreeGrafter"/>
</dbReference>
<dbReference type="EMBL" id="JAHQIW010007046">
    <property type="protein sequence ID" value="KAJ1371808.1"/>
    <property type="molecule type" value="Genomic_DNA"/>
</dbReference>
<dbReference type="GO" id="GO:0030422">
    <property type="term" value="P:siRNA processing"/>
    <property type="evidence" value="ECO:0007669"/>
    <property type="project" value="TreeGrafter"/>
</dbReference>
<dbReference type="AlphaFoldDB" id="A0AAD5R995"/>
<keyword evidence="1" id="KW-0694">RNA-binding</keyword>
<name>A0AAD5R995_PARTN</name>
<dbReference type="Pfam" id="PF05183">
    <property type="entry name" value="RdRP"/>
    <property type="match status" value="1"/>
</dbReference>
<evidence type="ECO:0000313" key="3">
    <source>
        <dbReference type="EMBL" id="KAJ1371808.1"/>
    </source>
</evidence>
<feature type="domain" description="RDRP core" evidence="2">
    <location>
        <begin position="132"/>
        <end position="461"/>
    </location>
</feature>